<reference evidence="2 3" key="1">
    <citation type="submission" date="2017-06" db="EMBL/GenBank/DDBJ databases">
        <title>Sequencing and comparative analysis of myxobacterial genomes.</title>
        <authorList>
            <person name="Rupp O."/>
            <person name="Goesmann A."/>
            <person name="Sogaard-Andersen L."/>
        </authorList>
    </citation>
    <scope>NUCLEOTIDE SEQUENCE [LARGE SCALE GENOMIC DNA]</scope>
    <source>
        <strain evidence="2 3">DSM 52655</strain>
    </source>
</reference>
<accession>A0A250JJ21</accession>
<evidence type="ECO:0000313" key="3">
    <source>
        <dbReference type="Proteomes" id="UP000217257"/>
    </source>
</evidence>
<dbReference type="EMBL" id="CP022098">
    <property type="protein sequence ID" value="ATB43889.1"/>
    <property type="molecule type" value="Genomic_DNA"/>
</dbReference>
<dbReference type="Pfam" id="PF09544">
    <property type="entry name" value="DUF2381"/>
    <property type="match status" value="1"/>
</dbReference>
<organism evidence="2 3">
    <name type="scientific">Cystobacter fuscus</name>
    <dbReference type="NCBI Taxonomy" id="43"/>
    <lineage>
        <taxon>Bacteria</taxon>
        <taxon>Pseudomonadati</taxon>
        <taxon>Myxococcota</taxon>
        <taxon>Myxococcia</taxon>
        <taxon>Myxococcales</taxon>
        <taxon>Cystobacterineae</taxon>
        <taxon>Archangiaceae</taxon>
        <taxon>Cystobacter</taxon>
    </lineage>
</organism>
<feature type="signal peptide" evidence="1">
    <location>
        <begin position="1"/>
        <end position="23"/>
    </location>
</feature>
<name>A0A250JJ21_9BACT</name>
<keyword evidence="1" id="KW-0732">Signal</keyword>
<protein>
    <submittedName>
        <fullName evidence="2">Uncharacterized protein</fullName>
    </submittedName>
</protein>
<dbReference type="Proteomes" id="UP000217257">
    <property type="component" value="Chromosome"/>
</dbReference>
<dbReference type="RefSeq" id="WP_232537222.1">
    <property type="nucleotide sequence ID" value="NZ_CP022098.1"/>
</dbReference>
<gene>
    <name evidence="2" type="ORF">CYFUS_009370</name>
</gene>
<dbReference type="KEGG" id="cfus:CYFUS_009370"/>
<feature type="chain" id="PRO_5012196960" evidence="1">
    <location>
        <begin position="24"/>
        <end position="90"/>
    </location>
</feature>
<sequence length="90" mass="10174">MRLPRTALQLIWFVLLMASTARADGSEKPVVRSLLLSEHPGHTTHRVYVKAQVVTTLRFEKAVDPDKTKMLGWEGRLEPLAVVRNKVIAK</sequence>
<dbReference type="AlphaFoldDB" id="A0A250JJ21"/>
<proteinExistence type="predicted"/>
<evidence type="ECO:0000313" key="2">
    <source>
        <dbReference type="EMBL" id="ATB43889.1"/>
    </source>
</evidence>
<evidence type="ECO:0000256" key="1">
    <source>
        <dbReference type="SAM" id="SignalP"/>
    </source>
</evidence>
<dbReference type="InterPro" id="IPR011754">
    <property type="entry name" value="Mxa_paralog_2268"/>
</dbReference>